<name>A0ABU1JDG0_9MICC</name>
<evidence type="ECO:0000259" key="1">
    <source>
        <dbReference type="PROSITE" id="PS51186"/>
    </source>
</evidence>
<proteinExistence type="predicted"/>
<sequence>MTQAASLEIEELRLPESLDSPAAADFLAAVEVVRQERLDTWGNDDLAYTPDEVLVMASDPYERHVYLIAKLDGVVRGQSEIILPLEDNQHLAWVWLSTDPGTRGEGIGKALLLASEAYIKAQGRTTVVVETSHPADTVAEAGAATLKPATGVGELPVSSREVRFAQNAGYTLEQVERFSGCDLPVDPEALSSHLRIAESAAAADYRLHTWTDRCPEEWVDDFAWLESRMSTDAPHAGVDLDEEPWDADRVREGESIALAQGRTTLVTAVEHLATGKLAGFTVITVLGHRSDVVFQDDTLVIREHRGHKLGLWVKVANLARIAAEQPAARRIYTWNAAENEHMLAVNVSLGFVPTGFTGQWQKVLD</sequence>
<organism evidence="2 3">
    <name type="scientific">Arthrobacter russicus</name>
    <dbReference type="NCBI Taxonomy" id="172040"/>
    <lineage>
        <taxon>Bacteria</taxon>
        <taxon>Bacillati</taxon>
        <taxon>Actinomycetota</taxon>
        <taxon>Actinomycetes</taxon>
        <taxon>Micrococcales</taxon>
        <taxon>Micrococcaceae</taxon>
        <taxon>Arthrobacter</taxon>
    </lineage>
</organism>
<reference evidence="2 3" key="1">
    <citation type="submission" date="2023-07" db="EMBL/GenBank/DDBJ databases">
        <title>Sequencing the genomes of 1000 actinobacteria strains.</title>
        <authorList>
            <person name="Klenk H.-P."/>
        </authorList>
    </citation>
    <scope>NUCLEOTIDE SEQUENCE [LARGE SCALE GENOMIC DNA]</scope>
    <source>
        <strain evidence="2 3">DSM 14555</strain>
    </source>
</reference>
<feature type="domain" description="N-acetyltransferase" evidence="1">
    <location>
        <begin position="7"/>
        <end position="197"/>
    </location>
</feature>
<dbReference type="InterPro" id="IPR000182">
    <property type="entry name" value="GNAT_dom"/>
</dbReference>
<accession>A0ABU1JDG0</accession>
<gene>
    <name evidence="2" type="ORF">JOE69_002641</name>
</gene>
<keyword evidence="3" id="KW-1185">Reference proteome</keyword>
<dbReference type="EMBL" id="JAVDQF010000001">
    <property type="protein sequence ID" value="MDR6270403.1"/>
    <property type="molecule type" value="Genomic_DNA"/>
</dbReference>
<evidence type="ECO:0000313" key="2">
    <source>
        <dbReference type="EMBL" id="MDR6270403.1"/>
    </source>
</evidence>
<dbReference type="InterPro" id="IPR016181">
    <property type="entry name" value="Acyl_CoA_acyltransferase"/>
</dbReference>
<dbReference type="CDD" id="cd04301">
    <property type="entry name" value="NAT_SF"/>
    <property type="match status" value="1"/>
</dbReference>
<dbReference type="Pfam" id="PF00583">
    <property type="entry name" value="Acetyltransf_1"/>
    <property type="match status" value="1"/>
</dbReference>
<evidence type="ECO:0000313" key="3">
    <source>
        <dbReference type="Proteomes" id="UP001185069"/>
    </source>
</evidence>
<comment type="caution">
    <text evidence="2">The sequence shown here is derived from an EMBL/GenBank/DDBJ whole genome shotgun (WGS) entry which is preliminary data.</text>
</comment>
<dbReference type="SUPFAM" id="SSF55729">
    <property type="entry name" value="Acyl-CoA N-acyltransferases (Nat)"/>
    <property type="match status" value="2"/>
</dbReference>
<dbReference type="Gene3D" id="3.40.630.30">
    <property type="match status" value="1"/>
</dbReference>
<dbReference type="Proteomes" id="UP001185069">
    <property type="component" value="Unassembled WGS sequence"/>
</dbReference>
<dbReference type="PROSITE" id="PS51186">
    <property type="entry name" value="GNAT"/>
    <property type="match status" value="1"/>
</dbReference>
<protein>
    <submittedName>
        <fullName evidence="2">GNAT superfamily N-acetyltransferase</fullName>
    </submittedName>
</protein>
<dbReference type="RefSeq" id="WP_309799466.1">
    <property type="nucleotide sequence ID" value="NZ_BAAAHY010000007.1"/>
</dbReference>